<organism evidence="2 3">
    <name type="scientific">Athelia psychrophila</name>
    <dbReference type="NCBI Taxonomy" id="1759441"/>
    <lineage>
        <taxon>Eukaryota</taxon>
        <taxon>Fungi</taxon>
        <taxon>Dikarya</taxon>
        <taxon>Basidiomycota</taxon>
        <taxon>Agaricomycotina</taxon>
        <taxon>Agaricomycetes</taxon>
        <taxon>Agaricomycetidae</taxon>
        <taxon>Atheliales</taxon>
        <taxon>Atheliaceae</taxon>
        <taxon>Athelia</taxon>
    </lineage>
</organism>
<feature type="region of interest" description="Disordered" evidence="1">
    <location>
        <begin position="262"/>
        <end position="288"/>
    </location>
</feature>
<feature type="compositionally biased region" description="Low complexity" evidence="1">
    <location>
        <begin position="274"/>
        <end position="287"/>
    </location>
</feature>
<evidence type="ECO:0000256" key="1">
    <source>
        <dbReference type="SAM" id="MobiDB-lite"/>
    </source>
</evidence>
<keyword evidence="3" id="KW-1185">Reference proteome</keyword>
<reference evidence="2 3" key="1">
    <citation type="journal article" date="2016" name="Mol. Biol. Evol.">
        <title>Comparative Genomics of Early-Diverging Mushroom-Forming Fungi Provides Insights into the Origins of Lignocellulose Decay Capabilities.</title>
        <authorList>
            <person name="Nagy L.G."/>
            <person name="Riley R."/>
            <person name="Tritt A."/>
            <person name="Adam C."/>
            <person name="Daum C."/>
            <person name="Floudas D."/>
            <person name="Sun H."/>
            <person name="Yadav J.S."/>
            <person name="Pangilinan J."/>
            <person name="Larsson K.H."/>
            <person name="Matsuura K."/>
            <person name="Barry K."/>
            <person name="Labutti K."/>
            <person name="Kuo R."/>
            <person name="Ohm R.A."/>
            <person name="Bhattacharya S.S."/>
            <person name="Shirouzu T."/>
            <person name="Yoshinaga Y."/>
            <person name="Martin F.M."/>
            <person name="Grigoriev I.V."/>
            <person name="Hibbett D.S."/>
        </authorList>
    </citation>
    <scope>NUCLEOTIDE SEQUENCE [LARGE SCALE GENOMIC DNA]</scope>
    <source>
        <strain evidence="2 3">CBS 109695</strain>
    </source>
</reference>
<dbReference type="EMBL" id="KV417518">
    <property type="protein sequence ID" value="KZP25775.1"/>
    <property type="molecule type" value="Genomic_DNA"/>
</dbReference>
<sequence>MSSNLDDFGRNELDSGQVAVKLFAHPVIPLSFIDPSKIVSVKYLCNPNVLEGDDGSGREYLMEQDTPDLLCSSPLPGSGFDPEDLQSSDCYSLCPTLLDRPSLVPPQSAGQVTLGRAFRVNPGWPRWVDTSLFVVCSGDVQSSCILLLSPISICVQLGNLLSHERDYTLFQTSFVIFKDIESGAQPLCLAVPHSLNLPITRLSWMHPMCHWCRSLLKDISCFPIQVVVFEEVEEVSVYNITVQGLPGDDDFLNSAAGRCIDSDSEDDDSVGYRSEVGWSESSESGSSMHYTDSIEDLVGRDWLVHEGGIVSLE</sequence>
<name>A0A166P6S9_9AGAM</name>
<gene>
    <name evidence="2" type="ORF">FIBSPDRAFT_887749</name>
</gene>
<dbReference type="Proteomes" id="UP000076532">
    <property type="component" value="Unassembled WGS sequence"/>
</dbReference>
<protein>
    <submittedName>
        <fullName evidence="2">Uncharacterized protein</fullName>
    </submittedName>
</protein>
<evidence type="ECO:0000313" key="3">
    <source>
        <dbReference type="Proteomes" id="UP000076532"/>
    </source>
</evidence>
<proteinExistence type="predicted"/>
<dbReference type="AlphaFoldDB" id="A0A166P6S9"/>
<evidence type="ECO:0000313" key="2">
    <source>
        <dbReference type="EMBL" id="KZP25775.1"/>
    </source>
</evidence>
<accession>A0A166P6S9</accession>